<proteinExistence type="predicted"/>
<evidence type="ECO:0000313" key="2">
    <source>
        <dbReference type="EMBL" id="RHW23722.1"/>
    </source>
</evidence>
<keyword evidence="3" id="KW-1185">Reference proteome</keyword>
<protein>
    <submittedName>
        <fullName evidence="2">Uncharacterized protein</fullName>
    </submittedName>
</protein>
<dbReference type="AlphaFoldDB" id="A0A417XTE1"/>
<dbReference type="EMBL" id="QXGH01000041">
    <property type="protein sequence ID" value="RHW23722.1"/>
    <property type="molecule type" value="Genomic_DNA"/>
</dbReference>
<dbReference type="Proteomes" id="UP000283644">
    <property type="component" value="Unassembled WGS sequence"/>
</dbReference>
<feature type="compositionally biased region" description="Basic and acidic residues" evidence="1">
    <location>
        <begin position="1"/>
        <end position="27"/>
    </location>
</feature>
<gene>
    <name evidence="2" type="ORF">D0Z08_28350</name>
</gene>
<dbReference type="RefSeq" id="WP_118928645.1">
    <property type="nucleotide sequence ID" value="NZ_QXGH01000041.1"/>
</dbReference>
<accession>A0A417XTE1</accession>
<organism evidence="2 3">
    <name type="scientific">Nocardioides immobilis</name>
    <dbReference type="NCBI Taxonomy" id="2049295"/>
    <lineage>
        <taxon>Bacteria</taxon>
        <taxon>Bacillati</taxon>
        <taxon>Actinomycetota</taxon>
        <taxon>Actinomycetes</taxon>
        <taxon>Propionibacteriales</taxon>
        <taxon>Nocardioidaceae</taxon>
        <taxon>Nocardioides</taxon>
    </lineage>
</organism>
<sequence>MSSEAERQEAALEEEARQRSQEIHASEDAVAEETSPSSDAEIAQVHRSGRQHDHSDAAAYQRSQYAPRQYGRRGGGPRR</sequence>
<feature type="region of interest" description="Disordered" evidence="1">
    <location>
        <begin position="1"/>
        <end position="79"/>
    </location>
</feature>
<name>A0A417XTE1_9ACTN</name>
<reference evidence="2 3" key="1">
    <citation type="submission" date="2018-09" db="EMBL/GenBank/DDBJ databases">
        <title>Genome sequencing of Nocardioides immobilis CCTCC AB 2017083 for comparison to Nocardioides silvaticus.</title>
        <authorList>
            <person name="Li C."/>
            <person name="Wang G."/>
        </authorList>
    </citation>
    <scope>NUCLEOTIDE SEQUENCE [LARGE SCALE GENOMIC DNA]</scope>
    <source>
        <strain evidence="2 3">CCTCC AB 2017083</strain>
    </source>
</reference>
<evidence type="ECO:0000256" key="1">
    <source>
        <dbReference type="SAM" id="MobiDB-lite"/>
    </source>
</evidence>
<evidence type="ECO:0000313" key="3">
    <source>
        <dbReference type="Proteomes" id="UP000283644"/>
    </source>
</evidence>
<comment type="caution">
    <text evidence="2">The sequence shown here is derived from an EMBL/GenBank/DDBJ whole genome shotgun (WGS) entry which is preliminary data.</text>
</comment>